<dbReference type="PANTHER" id="PTHR37811">
    <property type="entry name" value="BLL5343 PROTEIN"/>
    <property type="match status" value="1"/>
</dbReference>
<dbReference type="EMBL" id="JBHTLU010000019">
    <property type="protein sequence ID" value="MFD1221603.1"/>
    <property type="molecule type" value="Genomic_DNA"/>
</dbReference>
<keyword evidence="3" id="KW-1185">Reference proteome</keyword>
<dbReference type="InterPro" id="IPR011008">
    <property type="entry name" value="Dimeric_a/b-barrel"/>
</dbReference>
<keyword evidence="2" id="KW-0503">Monooxygenase</keyword>
<dbReference type="Gene3D" id="3.30.70.100">
    <property type="match status" value="1"/>
</dbReference>
<dbReference type="InterPro" id="IPR052936">
    <property type="entry name" value="Jasmonate_Hydroxylase-like"/>
</dbReference>
<name>A0ABW3UL76_9BACL</name>
<keyword evidence="2" id="KW-0560">Oxidoreductase</keyword>
<accession>A0ABW3UL76</accession>
<sequence length="110" mass="12361">MSGIAKTPQPPYYAVIFTSELTAGDHGYGQMADKMVELASTQPGFLGIESSVRDQGGLGITVSYWESLESIKNWKDHALHKVAQEKGKAVWYQRFGLRVCKVERDNFFEM</sequence>
<dbReference type="InterPro" id="IPR007138">
    <property type="entry name" value="ABM_dom"/>
</dbReference>
<dbReference type="RefSeq" id="WP_345585671.1">
    <property type="nucleotide sequence ID" value="NZ_BAABJG010000003.1"/>
</dbReference>
<dbReference type="EC" id="1.14.-.-" evidence="2"/>
<dbReference type="GO" id="GO:0004497">
    <property type="term" value="F:monooxygenase activity"/>
    <property type="evidence" value="ECO:0007669"/>
    <property type="project" value="UniProtKB-KW"/>
</dbReference>
<dbReference type="Pfam" id="PF03992">
    <property type="entry name" value="ABM"/>
    <property type="match status" value="1"/>
</dbReference>
<protein>
    <submittedName>
        <fullName evidence="2">Antibiotic biosynthesis monooxygenase family protein</fullName>
        <ecNumber evidence="2">1.14.-.-</ecNumber>
    </submittedName>
</protein>
<organism evidence="2 3">
    <name type="scientific">Paenibacillus vulneris</name>
    <dbReference type="NCBI Taxonomy" id="1133364"/>
    <lineage>
        <taxon>Bacteria</taxon>
        <taxon>Bacillati</taxon>
        <taxon>Bacillota</taxon>
        <taxon>Bacilli</taxon>
        <taxon>Bacillales</taxon>
        <taxon>Paenibacillaceae</taxon>
        <taxon>Paenibacillus</taxon>
    </lineage>
</organism>
<proteinExistence type="predicted"/>
<dbReference type="Proteomes" id="UP001597180">
    <property type="component" value="Unassembled WGS sequence"/>
</dbReference>
<dbReference type="PANTHER" id="PTHR37811:SF2">
    <property type="entry name" value="ABM DOMAIN-CONTAINING PROTEIN"/>
    <property type="match status" value="1"/>
</dbReference>
<comment type="caution">
    <text evidence="2">The sequence shown here is derived from an EMBL/GenBank/DDBJ whole genome shotgun (WGS) entry which is preliminary data.</text>
</comment>
<evidence type="ECO:0000313" key="2">
    <source>
        <dbReference type="EMBL" id="MFD1221603.1"/>
    </source>
</evidence>
<dbReference type="SUPFAM" id="SSF54909">
    <property type="entry name" value="Dimeric alpha+beta barrel"/>
    <property type="match status" value="1"/>
</dbReference>
<gene>
    <name evidence="2" type="ORF">ACFQ4B_15910</name>
</gene>
<evidence type="ECO:0000259" key="1">
    <source>
        <dbReference type="Pfam" id="PF03992"/>
    </source>
</evidence>
<feature type="domain" description="ABM" evidence="1">
    <location>
        <begin position="29"/>
        <end position="86"/>
    </location>
</feature>
<evidence type="ECO:0000313" key="3">
    <source>
        <dbReference type="Proteomes" id="UP001597180"/>
    </source>
</evidence>
<reference evidence="3" key="1">
    <citation type="journal article" date="2019" name="Int. J. Syst. Evol. Microbiol.">
        <title>The Global Catalogue of Microorganisms (GCM) 10K type strain sequencing project: providing services to taxonomists for standard genome sequencing and annotation.</title>
        <authorList>
            <consortium name="The Broad Institute Genomics Platform"/>
            <consortium name="The Broad Institute Genome Sequencing Center for Infectious Disease"/>
            <person name="Wu L."/>
            <person name="Ma J."/>
        </authorList>
    </citation>
    <scope>NUCLEOTIDE SEQUENCE [LARGE SCALE GENOMIC DNA]</scope>
    <source>
        <strain evidence="3">CCUG 53270</strain>
    </source>
</reference>